<dbReference type="InterPro" id="IPR023574">
    <property type="entry name" value="Ribosomal_uL4_dom_sf"/>
</dbReference>
<dbReference type="KEGG" id="nall:PP769_07000"/>
<dbReference type="EMBL" id="CP116967">
    <property type="protein sequence ID" value="WNM59498.1"/>
    <property type="molecule type" value="Genomic_DNA"/>
</dbReference>
<proteinExistence type="inferred from homology"/>
<dbReference type="NCBIfam" id="TIGR03953">
    <property type="entry name" value="rplD_bact"/>
    <property type="match status" value="1"/>
</dbReference>
<dbReference type="HAMAP" id="MF_01328_B">
    <property type="entry name" value="Ribosomal_uL4_B"/>
    <property type="match status" value="1"/>
</dbReference>
<feature type="region of interest" description="Disordered" evidence="6">
    <location>
        <begin position="46"/>
        <end position="88"/>
    </location>
</feature>
<keyword evidence="3 5" id="KW-0687">Ribonucleoprotein</keyword>
<dbReference type="InterPro" id="IPR002136">
    <property type="entry name" value="Ribosomal_uL4"/>
</dbReference>
<comment type="function">
    <text evidence="5">One of the primary rRNA binding proteins, this protein initially binds near the 5'-end of the 23S rRNA. It is important during the early stages of 50S assembly. It makes multiple contacts with different domains of the 23S rRNA in the assembled 50S subunit and ribosome.</text>
</comment>
<comment type="similarity">
    <text evidence="1 5">Belongs to the universal ribosomal protein uL4 family.</text>
</comment>
<keyword evidence="5" id="KW-0694">RNA-binding</keyword>
<dbReference type="SUPFAM" id="SSF52166">
    <property type="entry name" value="Ribosomal protein L4"/>
    <property type="match status" value="1"/>
</dbReference>
<dbReference type="GO" id="GO:0006412">
    <property type="term" value="P:translation"/>
    <property type="evidence" value="ECO:0007669"/>
    <property type="project" value="UniProtKB-UniRule"/>
</dbReference>
<keyword evidence="5" id="KW-0699">rRNA-binding</keyword>
<evidence type="ECO:0000313" key="8">
    <source>
        <dbReference type="Proteomes" id="UP001302719"/>
    </source>
</evidence>
<keyword evidence="2 5" id="KW-0689">Ribosomal protein</keyword>
<dbReference type="GO" id="GO:0019843">
    <property type="term" value="F:rRNA binding"/>
    <property type="evidence" value="ECO:0007669"/>
    <property type="project" value="UniProtKB-UniRule"/>
</dbReference>
<protein>
    <recommendedName>
        <fullName evidence="4 5">Large ribosomal subunit protein uL4</fullName>
    </recommendedName>
</protein>
<organism evidence="7 8">
    <name type="scientific">Candidatus Nitrospira allomarina</name>
    <dbReference type="NCBI Taxonomy" id="3020900"/>
    <lineage>
        <taxon>Bacteria</taxon>
        <taxon>Pseudomonadati</taxon>
        <taxon>Nitrospirota</taxon>
        <taxon>Nitrospiria</taxon>
        <taxon>Nitrospirales</taxon>
        <taxon>Nitrospiraceae</taxon>
        <taxon>Nitrospira</taxon>
    </lineage>
</organism>
<name>A0AA96GCY1_9BACT</name>
<keyword evidence="8" id="KW-1185">Reference proteome</keyword>
<evidence type="ECO:0000256" key="4">
    <source>
        <dbReference type="ARBA" id="ARBA00035244"/>
    </source>
</evidence>
<evidence type="ECO:0000256" key="1">
    <source>
        <dbReference type="ARBA" id="ARBA00010528"/>
    </source>
</evidence>
<dbReference type="AlphaFoldDB" id="A0AA96GCY1"/>
<dbReference type="PANTHER" id="PTHR10746">
    <property type="entry name" value="50S RIBOSOMAL PROTEIN L4"/>
    <property type="match status" value="1"/>
</dbReference>
<dbReference type="Gene3D" id="3.40.1370.10">
    <property type="match status" value="1"/>
</dbReference>
<evidence type="ECO:0000256" key="2">
    <source>
        <dbReference type="ARBA" id="ARBA00022980"/>
    </source>
</evidence>
<dbReference type="GO" id="GO:0005840">
    <property type="term" value="C:ribosome"/>
    <property type="evidence" value="ECO:0007669"/>
    <property type="project" value="UniProtKB-KW"/>
</dbReference>
<dbReference type="RefSeq" id="WP_312646257.1">
    <property type="nucleotide sequence ID" value="NZ_CP116967.1"/>
</dbReference>
<dbReference type="InterPro" id="IPR013005">
    <property type="entry name" value="Ribosomal_uL4-like"/>
</dbReference>
<evidence type="ECO:0000313" key="7">
    <source>
        <dbReference type="EMBL" id="WNM59498.1"/>
    </source>
</evidence>
<feature type="compositionally biased region" description="Basic residues" evidence="6">
    <location>
        <begin position="63"/>
        <end position="75"/>
    </location>
</feature>
<gene>
    <name evidence="5 7" type="primary">rplD</name>
    <name evidence="7" type="ORF">PP769_07000</name>
</gene>
<dbReference type="Pfam" id="PF00573">
    <property type="entry name" value="Ribosomal_L4"/>
    <property type="match status" value="1"/>
</dbReference>
<accession>A0AA96GCY1</accession>
<evidence type="ECO:0000256" key="6">
    <source>
        <dbReference type="SAM" id="MobiDB-lite"/>
    </source>
</evidence>
<dbReference type="Proteomes" id="UP001302719">
    <property type="component" value="Chromosome"/>
</dbReference>
<dbReference type="GO" id="GO:1990904">
    <property type="term" value="C:ribonucleoprotein complex"/>
    <property type="evidence" value="ECO:0007669"/>
    <property type="project" value="UniProtKB-KW"/>
</dbReference>
<comment type="subunit">
    <text evidence="5">Part of the 50S ribosomal subunit.</text>
</comment>
<dbReference type="PANTHER" id="PTHR10746:SF6">
    <property type="entry name" value="LARGE RIBOSOMAL SUBUNIT PROTEIN UL4M"/>
    <property type="match status" value="1"/>
</dbReference>
<comment type="function">
    <text evidence="5">Forms part of the polypeptide exit tunnel.</text>
</comment>
<evidence type="ECO:0000256" key="3">
    <source>
        <dbReference type="ARBA" id="ARBA00023274"/>
    </source>
</evidence>
<dbReference type="GO" id="GO:0003735">
    <property type="term" value="F:structural constituent of ribosome"/>
    <property type="evidence" value="ECO:0007669"/>
    <property type="project" value="InterPro"/>
</dbReference>
<sequence length="209" mass="22649">MQSIDAFPVIGPDSRPVDKVDLTDGVFSSSVNPSLVHRAVVMQRSSARQGTASTLGRGEVRGGGKKPWKQKHTGRARSGSSRSPIWRGGGTVFGPKPRSYSSTLPKKMYRAALRGALAAKAGDGLVVLGDLVLPELKTRELVKYLSNVGASGKVLLVIQEGLADIIRIGKNVKNLKILHGKDLNVYDVLWCEKLVVTKAELQRIQEIWV</sequence>
<evidence type="ECO:0000256" key="5">
    <source>
        <dbReference type="HAMAP-Rule" id="MF_01328"/>
    </source>
</evidence>
<reference evidence="7 8" key="1">
    <citation type="submission" date="2023-01" db="EMBL/GenBank/DDBJ databases">
        <title>Cultivation and genomic characterization of new, ubiquitous marine nitrite-oxidizing bacteria from the Nitrospirales.</title>
        <authorList>
            <person name="Mueller A.J."/>
            <person name="Daebeler A."/>
            <person name="Herbold C.W."/>
            <person name="Kirkegaard R.H."/>
            <person name="Daims H."/>
        </authorList>
    </citation>
    <scope>NUCLEOTIDE SEQUENCE [LARGE SCALE GENOMIC DNA]</scope>
    <source>
        <strain evidence="7 8">VA</strain>
    </source>
</reference>